<evidence type="ECO:0000313" key="10">
    <source>
        <dbReference type="EMBL" id="MBD1379026.1"/>
    </source>
</evidence>
<dbReference type="InterPro" id="IPR004626">
    <property type="entry name" value="RarD"/>
</dbReference>
<feature type="transmembrane region" description="Helical" evidence="8">
    <location>
        <begin position="244"/>
        <end position="266"/>
    </location>
</feature>
<dbReference type="PANTHER" id="PTHR22911">
    <property type="entry name" value="ACYL-MALONYL CONDENSING ENZYME-RELATED"/>
    <property type="match status" value="1"/>
</dbReference>
<gene>
    <name evidence="10" type="primary">rarD</name>
    <name evidence="10" type="ORF">IC621_02180</name>
</gene>
<dbReference type="AlphaFoldDB" id="A0A926NJJ8"/>
<evidence type="ECO:0000256" key="8">
    <source>
        <dbReference type="SAM" id="Phobius"/>
    </source>
</evidence>
<evidence type="ECO:0000256" key="3">
    <source>
        <dbReference type="ARBA" id="ARBA00022448"/>
    </source>
</evidence>
<keyword evidence="11" id="KW-1185">Reference proteome</keyword>
<feature type="transmembrane region" description="Helical" evidence="8">
    <location>
        <begin position="12"/>
        <end position="28"/>
    </location>
</feature>
<dbReference type="RefSeq" id="WP_191155279.1">
    <property type="nucleotide sequence ID" value="NZ_JACXAI010000002.1"/>
</dbReference>
<evidence type="ECO:0000256" key="6">
    <source>
        <dbReference type="ARBA" id="ARBA00022989"/>
    </source>
</evidence>
<feature type="transmembrane region" description="Helical" evidence="8">
    <location>
        <begin position="156"/>
        <end position="172"/>
    </location>
</feature>
<organism evidence="10 11">
    <name type="scientific">Metabacillus arenae</name>
    <dbReference type="NCBI Taxonomy" id="2771434"/>
    <lineage>
        <taxon>Bacteria</taxon>
        <taxon>Bacillati</taxon>
        <taxon>Bacillota</taxon>
        <taxon>Bacilli</taxon>
        <taxon>Bacillales</taxon>
        <taxon>Bacillaceae</taxon>
        <taxon>Metabacillus</taxon>
    </lineage>
</organism>
<dbReference type="NCBIfam" id="TIGR00688">
    <property type="entry name" value="rarD"/>
    <property type="match status" value="1"/>
</dbReference>
<keyword evidence="5 8" id="KW-0812">Transmembrane</keyword>
<dbReference type="Proteomes" id="UP000626844">
    <property type="component" value="Unassembled WGS sequence"/>
</dbReference>
<keyword evidence="6 8" id="KW-1133">Transmembrane helix</keyword>
<feature type="transmembrane region" description="Helical" evidence="8">
    <location>
        <begin position="77"/>
        <end position="97"/>
    </location>
</feature>
<comment type="subcellular location">
    <subcellularLocation>
        <location evidence="1">Cell membrane</location>
        <topology evidence="1">Multi-pass membrane protein</topology>
    </subcellularLocation>
</comment>
<feature type="transmembrane region" description="Helical" evidence="8">
    <location>
        <begin position="40"/>
        <end position="57"/>
    </location>
</feature>
<evidence type="ECO:0000256" key="5">
    <source>
        <dbReference type="ARBA" id="ARBA00022692"/>
    </source>
</evidence>
<feature type="transmembrane region" description="Helical" evidence="8">
    <location>
        <begin position="184"/>
        <end position="203"/>
    </location>
</feature>
<keyword evidence="4" id="KW-1003">Cell membrane</keyword>
<feature type="transmembrane region" description="Helical" evidence="8">
    <location>
        <begin position="109"/>
        <end position="126"/>
    </location>
</feature>
<dbReference type="InterPro" id="IPR037185">
    <property type="entry name" value="EmrE-like"/>
</dbReference>
<keyword evidence="7 8" id="KW-0472">Membrane</keyword>
<reference evidence="10" key="1">
    <citation type="submission" date="2020-09" db="EMBL/GenBank/DDBJ databases">
        <title>A novel bacterium of genus Bacillus, isolated from South China Sea.</title>
        <authorList>
            <person name="Huang H."/>
            <person name="Mo K."/>
            <person name="Hu Y."/>
        </authorList>
    </citation>
    <scope>NUCLEOTIDE SEQUENCE</scope>
    <source>
        <strain evidence="10">IB182487</strain>
    </source>
</reference>
<dbReference type="GO" id="GO:0005886">
    <property type="term" value="C:plasma membrane"/>
    <property type="evidence" value="ECO:0007669"/>
    <property type="project" value="UniProtKB-SubCell"/>
</dbReference>
<feature type="transmembrane region" description="Helical" evidence="8">
    <location>
        <begin position="272"/>
        <end position="296"/>
    </location>
</feature>
<dbReference type="EMBL" id="JACXAI010000002">
    <property type="protein sequence ID" value="MBD1379026.1"/>
    <property type="molecule type" value="Genomic_DNA"/>
</dbReference>
<protein>
    <submittedName>
        <fullName evidence="10">EamA family transporter RarD</fullName>
    </submittedName>
</protein>
<accession>A0A926NJJ8</accession>
<dbReference type="PANTHER" id="PTHR22911:SF137">
    <property type="entry name" value="SOLUTE CARRIER FAMILY 35 MEMBER G2-RELATED"/>
    <property type="match status" value="1"/>
</dbReference>
<comment type="caution">
    <text evidence="10">The sequence shown here is derived from an EMBL/GenBank/DDBJ whole genome shotgun (WGS) entry which is preliminary data.</text>
</comment>
<feature type="domain" description="EamA" evidence="9">
    <location>
        <begin position="9"/>
        <end position="149"/>
    </location>
</feature>
<feature type="transmembrane region" description="Helical" evidence="8">
    <location>
        <begin position="133"/>
        <end position="150"/>
    </location>
</feature>
<evidence type="ECO:0000256" key="1">
    <source>
        <dbReference type="ARBA" id="ARBA00004651"/>
    </source>
</evidence>
<proteinExistence type="inferred from homology"/>
<feature type="transmembrane region" description="Helical" evidence="8">
    <location>
        <begin position="215"/>
        <end position="237"/>
    </location>
</feature>
<dbReference type="SUPFAM" id="SSF103481">
    <property type="entry name" value="Multidrug resistance efflux transporter EmrE"/>
    <property type="match status" value="2"/>
</dbReference>
<evidence type="ECO:0000313" key="11">
    <source>
        <dbReference type="Proteomes" id="UP000626844"/>
    </source>
</evidence>
<comment type="similarity">
    <text evidence="2">Belongs to the EamA transporter family.</text>
</comment>
<name>A0A926NJJ8_9BACI</name>
<sequence>MNNGKVDRSGVLFTACSYTLWGILPLYWKLLEYVQAEEILAHRVIWSFAFMAGILSVQKQWPQFQQVFKQMSIKPKIIFLLVISSLLISINWYVYIWAVNNDHMIDASLGYYINPLVSVILGVIFLKERLNWLQITSFVLAGVGVLISTIHYGKFPWVAVILALSFGLYGLTKKVTKLNSSIGLTYETLVVTPIAGIYLISIFENKSSAILSFDFITIVLLMGAGIVTAIPLLLFAMGAQRIPLYMVGVLQYIAPTITLIIGVLLYNEPFTIIEILTFAFIWSALFLFTIANTKLIKRQSVKIHKKKSFQL</sequence>
<dbReference type="Pfam" id="PF00892">
    <property type="entry name" value="EamA"/>
    <property type="match status" value="1"/>
</dbReference>
<keyword evidence="3" id="KW-0813">Transport</keyword>
<evidence type="ECO:0000256" key="7">
    <source>
        <dbReference type="ARBA" id="ARBA00023136"/>
    </source>
</evidence>
<evidence type="ECO:0000256" key="4">
    <source>
        <dbReference type="ARBA" id="ARBA00022475"/>
    </source>
</evidence>
<evidence type="ECO:0000256" key="2">
    <source>
        <dbReference type="ARBA" id="ARBA00007362"/>
    </source>
</evidence>
<evidence type="ECO:0000259" key="9">
    <source>
        <dbReference type="Pfam" id="PF00892"/>
    </source>
</evidence>
<dbReference type="InterPro" id="IPR000620">
    <property type="entry name" value="EamA_dom"/>
</dbReference>